<evidence type="ECO:0000256" key="4">
    <source>
        <dbReference type="ARBA" id="ARBA00022676"/>
    </source>
</evidence>
<keyword evidence="3" id="KW-0645">Protease</keyword>
<evidence type="ECO:0000256" key="9">
    <source>
        <dbReference type="ARBA" id="ARBA00022984"/>
    </source>
</evidence>
<keyword evidence="6 17" id="KW-0812">Transmembrane</keyword>
<reference evidence="22" key="2">
    <citation type="submission" date="2016-01" db="EMBL/GenBank/DDBJ databases">
        <title>Six Aerococcus type strain genome sequencing and assembly using PacBio and Illumina Hiseq.</title>
        <authorList>
            <person name="Carkaci D."/>
            <person name="Dargis R."/>
            <person name="Nielsen X.C."/>
            <person name="Skovgaard O."/>
            <person name="Fuursted K."/>
            <person name="Christensen J.J."/>
        </authorList>
    </citation>
    <scope>NUCLEOTIDE SEQUENCE [LARGE SCALE GENOMIC DNA]</scope>
    <source>
        <strain evidence="22">CCUG43001</strain>
    </source>
</reference>
<feature type="region of interest" description="Disordered" evidence="16">
    <location>
        <begin position="813"/>
        <end position="834"/>
    </location>
</feature>
<dbReference type="Proteomes" id="UP000069912">
    <property type="component" value="Chromosome"/>
</dbReference>
<dbReference type="EMBL" id="PKGY01000001">
    <property type="protein sequence ID" value="PKZ23339.1"/>
    <property type="molecule type" value="Genomic_DNA"/>
</dbReference>
<keyword evidence="1" id="KW-1003">Cell membrane</keyword>
<comment type="catalytic activity">
    <reaction evidence="15">
        <text>[GlcNAc-(1-&gt;4)-Mur2Ac(oyl-L-Ala-gamma-D-Glu-L-Lys-D-Ala-D-Ala)](n)-di-trans,octa-cis-undecaprenyl diphosphate + beta-D-GlcNAc-(1-&gt;4)-Mur2Ac(oyl-L-Ala-gamma-D-Glu-L-Lys-D-Ala-D-Ala)-di-trans,octa-cis-undecaprenyl diphosphate = [GlcNAc-(1-&gt;4)-Mur2Ac(oyl-L-Ala-gamma-D-Glu-L-Lys-D-Ala-D-Ala)](n+1)-di-trans,octa-cis-undecaprenyl diphosphate + di-trans,octa-cis-undecaprenyl diphosphate + H(+)</text>
        <dbReference type="Rhea" id="RHEA:23708"/>
        <dbReference type="Rhea" id="RHEA-COMP:9602"/>
        <dbReference type="Rhea" id="RHEA-COMP:9603"/>
        <dbReference type="ChEBI" id="CHEBI:15378"/>
        <dbReference type="ChEBI" id="CHEBI:58405"/>
        <dbReference type="ChEBI" id="CHEBI:60033"/>
        <dbReference type="ChEBI" id="CHEBI:78435"/>
        <dbReference type="EC" id="2.4.99.28"/>
    </reaction>
</comment>
<evidence type="ECO:0000256" key="1">
    <source>
        <dbReference type="ARBA" id="ARBA00022475"/>
    </source>
</evidence>
<gene>
    <name evidence="20" type="ORF">AWM72_07795</name>
    <name evidence="21" type="ORF">CYJ28_01955</name>
</gene>
<keyword evidence="10 17" id="KW-1133">Transmembrane helix</keyword>
<evidence type="ECO:0000256" key="17">
    <source>
        <dbReference type="SAM" id="Phobius"/>
    </source>
</evidence>
<dbReference type="GO" id="GO:0030288">
    <property type="term" value="C:outer membrane-bounded periplasmic space"/>
    <property type="evidence" value="ECO:0007669"/>
    <property type="project" value="TreeGrafter"/>
</dbReference>
<dbReference type="InterPro" id="IPR036950">
    <property type="entry name" value="PBP_transglycosylase"/>
</dbReference>
<evidence type="ECO:0000259" key="18">
    <source>
        <dbReference type="Pfam" id="PF00905"/>
    </source>
</evidence>
<dbReference type="AlphaFoldDB" id="A0A0X8FCD1"/>
<dbReference type="InterPro" id="IPR001264">
    <property type="entry name" value="Glyco_trans_51"/>
</dbReference>
<dbReference type="PANTHER" id="PTHR32282">
    <property type="entry name" value="BINDING PROTEIN TRANSPEPTIDASE, PUTATIVE-RELATED"/>
    <property type="match status" value="1"/>
</dbReference>
<evidence type="ECO:0000256" key="13">
    <source>
        <dbReference type="ARBA" id="ARBA00023316"/>
    </source>
</evidence>
<dbReference type="Gene3D" id="1.10.3810.10">
    <property type="entry name" value="Biosynthetic peptidoglycan transglycosylase-like"/>
    <property type="match status" value="1"/>
</dbReference>
<dbReference type="InterPro" id="IPR012338">
    <property type="entry name" value="Beta-lactam/transpept-like"/>
</dbReference>
<reference evidence="20 22" key="1">
    <citation type="journal article" date="2016" name="Genome Announc.">
        <title>Complete Genome Sequences of Aerococcus christensenii CCUG 28831T, Aerococcus sanguinicola CCUG 43001T, Aerococcus urinae CCUG 36881T, Aerococcus urinaeequi CCUG 28094T, Aerococcus urinaehominis CCUG 42038 BT, and Aerococcus viridans CCUG 4311T.</title>
        <authorList>
            <person name="Carkaci D."/>
            <person name="Dargis R."/>
            <person name="Nielsen X.C."/>
            <person name="Skovgaard O."/>
            <person name="Fuursted K."/>
            <person name="Christensen J.J."/>
        </authorList>
    </citation>
    <scope>NUCLEOTIDE SEQUENCE [LARGE SCALE GENOMIC DNA]</scope>
    <source>
        <strain evidence="20 22">CCUG43001</strain>
    </source>
</reference>
<evidence type="ECO:0000259" key="19">
    <source>
        <dbReference type="Pfam" id="PF00912"/>
    </source>
</evidence>
<keyword evidence="9" id="KW-0573">Peptidoglycan synthesis</keyword>
<feature type="compositionally biased region" description="Polar residues" evidence="16">
    <location>
        <begin position="825"/>
        <end position="834"/>
    </location>
</feature>
<evidence type="ECO:0000313" key="23">
    <source>
        <dbReference type="Proteomes" id="UP000234239"/>
    </source>
</evidence>
<name>A0A0X8FCD1_9LACT</name>
<evidence type="ECO:0000256" key="15">
    <source>
        <dbReference type="ARBA" id="ARBA00049902"/>
    </source>
</evidence>
<dbReference type="InterPro" id="IPR001460">
    <property type="entry name" value="PCN-bd_Tpept"/>
</dbReference>
<evidence type="ECO:0000256" key="3">
    <source>
        <dbReference type="ARBA" id="ARBA00022670"/>
    </source>
</evidence>
<dbReference type="GO" id="GO:0006508">
    <property type="term" value="P:proteolysis"/>
    <property type="evidence" value="ECO:0007669"/>
    <property type="project" value="UniProtKB-KW"/>
</dbReference>
<dbReference type="GO" id="GO:0009252">
    <property type="term" value="P:peptidoglycan biosynthetic process"/>
    <property type="evidence" value="ECO:0007669"/>
    <property type="project" value="UniProtKB-KW"/>
</dbReference>
<evidence type="ECO:0000256" key="2">
    <source>
        <dbReference type="ARBA" id="ARBA00022645"/>
    </source>
</evidence>
<reference evidence="21 23" key="3">
    <citation type="submission" date="2017-12" db="EMBL/GenBank/DDBJ databases">
        <title>Phylogenetic diversity of female urinary microbiome.</title>
        <authorList>
            <person name="Thomas-White K."/>
            <person name="Wolfe A.J."/>
        </authorList>
    </citation>
    <scope>NUCLEOTIDE SEQUENCE [LARGE SCALE GENOMIC DNA]</scope>
    <source>
        <strain evidence="21 23">UMB0139</strain>
    </source>
</reference>
<dbReference type="OrthoDB" id="9766909at2"/>
<evidence type="ECO:0000313" key="20">
    <source>
        <dbReference type="EMBL" id="AMB94663.1"/>
    </source>
</evidence>
<comment type="catalytic activity">
    <reaction evidence="14">
        <text>Preferential cleavage: (Ac)2-L-Lys-D-Ala-|-D-Ala. Also transpeptidation of peptidyl-alanyl moieties that are N-acyl substituents of D-alanine.</text>
        <dbReference type="EC" id="3.4.16.4"/>
    </reaction>
</comment>
<dbReference type="Proteomes" id="UP000234239">
    <property type="component" value="Unassembled WGS sequence"/>
</dbReference>
<evidence type="ECO:0000256" key="10">
    <source>
        <dbReference type="ARBA" id="ARBA00022989"/>
    </source>
</evidence>
<evidence type="ECO:0000256" key="14">
    <source>
        <dbReference type="ARBA" id="ARBA00034000"/>
    </source>
</evidence>
<keyword evidence="7" id="KW-0378">Hydrolase</keyword>
<dbReference type="InterPro" id="IPR050396">
    <property type="entry name" value="Glycosyltr_51/Transpeptidase"/>
</dbReference>
<keyword evidence="5" id="KW-0808">Transferase</keyword>
<accession>A0A0X8FCD1</accession>
<feature type="transmembrane region" description="Helical" evidence="17">
    <location>
        <begin position="31"/>
        <end position="52"/>
    </location>
</feature>
<dbReference type="GO" id="GO:0008658">
    <property type="term" value="F:penicillin binding"/>
    <property type="evidence" value="ECO:0007669"/>
    <property type="project" value="InterPro"/>
</dbReference>
<proteinExistence type="predicted"/>
<evidence type="ECO:0000313" key="22">
    <source>
        <dbReference type="Proteomes" id="UP000069912"/>
    </source>
</evidence>
<dbReference type="SUPFAM" id="SSF53955">
    <property type="entry name" value="Lysozyme-like"/>
    <property type="match status" value="1"/>
</dbReference>
<dbReference type="GO" id="GO:0008360">
    <property type="term" value="P:regulation of cell shape"/>
    <property type="evidence" value="ECO:0007669"/>
    <property type="project" value="UniProtKB-KW"/>
</dbReference>
<keyword evidence="22" id="KW-1185">Reference proteome</keyword>
<dbReference type="GO" id="GO:0009002">
    <property type="term" value="F:serine-type D-Ala-D-Ala carboxypeptidase activity"/>
    <property type="evidence" value="ECO:0007669"/>
    <property type="project" value="UniProtKB-EC"/>
</dbReference>
<dbReference type="PANTHER" id="PTHR32282:SF32">
    <property type="entry name" value="PENICILLIN-BINDING PROTEIN 2A"/>
    <property type="match status" value="1"/>
</dbReference>
<evidence type="ECO:0000313" key="21">
    <source>
        <dbReference type="EMBL" id="PKZ23339.1"/>
    </source>
</evidence>
<dbReference type="SUPFAM" id="SSF56601">
    <property type="entry name" value="beta-lactamase/transpeptidase-like"/>
    <property type="match status" value="1"/>
</dbReference>
<keyword evidence="13" id="KW-0961">Cell wall biogenesis/degradation</keyword>
<dbReference type="Pfam" id="PF00905">
    <property type="entry name" value="Transpeptidase"/>
    <property type="match status" value="1"/>
</dbReference>
<keyword evidence="8" id="KW-0133">Cell shape</keyword>
<organism evidence="20 22">
    <name type="scientific">Aerococcus sanguinicola</name>
    <dbReference type="NCBI Taxonomy" id="119206"/>
    <lineage>
        <taxon>Bacteria</taxon>
        <taxon>Bacillati</taxon>
        <taxon>Bacillota</taxon>
        <taxon>Bacilli</taxon>
        <taxon>Lactobacillales</taxon>
        <taxon>Aerococcaceae</taxon>
        <taxon>Aerococcus</taxon>
    </lineage>
</organism>
<dbReference type="Pfam" id="PF00912">
    <property type="entry name" value="Transgly"/>
    <property type="match status" value="1"/>
</dbReference>
<keyword evidence="2" id="KW-0121">Carboxypeptidase</keyword>
<evidence type="ECO:0000256" key="8">
    <source>
        <dbReference type="ARBA" id="ARBA00022960"/>
    </source>
</evidence>
<keyword evidence="12" id="KW-0511">Multifunctional enzyme</keyword>
<feature type="domain" description="Penicillin-binding protein transpeptidase" evidence="18">
    <location>
        <begin position="398"/>
        <end position="653"/>
    </location>
</feature>
<dbReference type="InterPro" id="IPR023346">
    <property type="entry name" value="Lysozyme-like_dom_sf"/>
</dbReference>
<evidence type="ECO:0000256" key="12">
    <source>
        <dbReference type="ARBA" id="ARBA00023268"/>
    </source>
</evidence>
<evidence type="ECO:0000256" key="5">
    <source>
        <dbReference type="ARBA" id="ARBA00022679"/>
    </source>
</evidence>
<dbReference type="EMBL" id="CP014160">
    <property type="protein sequence ID" value="AMB94663.1"/>
    <property type="molecule type" value="Genomic_DNA"/>
</dbReference>
<dbReference type="RefSeq" id="WP_067975877.1">
    <property type="nucleotide sequence ID" value="NZ_CAJHKN010000001.1"/>
</dbReference>
<dbReference type="GO" id="GO:0071555">
    <property type="term" value="P:cell wall organization"/>
    <property type="evidence" value="ECO:0007669"/>
    <property type="project" value="UniProtKB-KW"/>
</dbReference>
<evidence type="ECO:0000256" key="7">
    <source>
        <dbReference type="ARBA" id="ARBA00022801"/>
    </source>
</evidence>
<protein>
    <submittedName>
        <fullName evidence="21">Penicillin-binding protein</fullName>
    </submittedName>
</protein>
<dbReference type="Gene3D" id="3.40.710.10">
    <property type="entry name" value="DD-peptidase/beta-lactamase superfamily"/>
    <property type="match status" value="1"/>
</dbReference>
<evidence type="ECO:0000256" key="6">
    <source>
        <dbReference type="ARBA" id="ARBA00022692"/>
    </source>
</evidence>
<dbReference type="GeneID" id="92903968"/>
<keyword evidence="4" id="KW-0328">Glycosyltransferase</keyword>
<dbReference type="KEGG" id="asan:AWM72_07795"/>
<evidence type="ECO:0000256" key="11">
    <source>
        <dbReference type="ARBA" id="ARBA00023136"/>
    </source>
</evidence>
<feature type="domain" description="Glycosyl transferase family 51" evidence="19">
    <location>
        <begin position="82"/>
        <end position="271"/>
    </location>
</feature>
<sequence length="834" mass="92336">MPNSSQNKILSFLSHLSRLLALTGQALKACLALFCAFAALILGLGLGYLLGLTEDAPIPSRQEMAQAMVNTEEPSQLLSQDGQVIAQVQPDIRRENIPLDQVNPLIVNGLVATEDEHFFDHPGFVPSAIIRAAASYLFGIGNPSGGSTLSQQLIKQTLLTNEVSLARKAKELLLAIRLEKFFTKEQILEAYLNFSSFGRNARGENVAGIEAASQGLFGKKAADVNIPQAAFLVGLAQNPYSYTPYQQNGKFKPEEQMKLGIDRMTEVLERMRIEEVISEEEFQAAKTYDIRQDFIPSEEKAPESQDPNSFLFQALKRESLFILTQSLAEARGEDWEAVKKQPERLANYYDEAEQAFKNRGLEIQSTVQLDLHQTLEAKLQQNAGRLGSPRQGDIVQNGAVLIDNHTGAILAFTAGVDYSKQQTDHAFSTRRSPGSTIKPLLTYGPALQEGLISPATRLADNYIRTQEEDGSYYEPSNYGQTISNQIVTARQALAQSLNNPTVHLYQTLVQEGADLKSYMDNLGLGQAIGDHEYQNLALSLGGTQTGPTVAEMAAAYAAIANGGIYHKPHLIQSIRDRHGKLYYQAQSENKRAFNSDVAYILADMLKSVKIEGLWQDHQEALPADLDWLVKTGTSEGYIDSWVVGSTPAVSLASWIGYDNPSIQQSLDQADDNQAFGRPSDRHAKYWLSAMNTLYANNAQLLGAGQHFDRPDSVREFSIVEKTGQAAGDFPGPYQSRYHIPAEEAKKTELFPQNMPLPNASFNYAIGAELDELAFELEDYRIKDSDATNQRFRSILQSYRRRLERAFNRPFNAIKGIKEKEDQASSDRSNASEAA</sequence>
<evidence type="ECO:0000256" key="16">
    <source>
        <dbReference type="SAM" id="MobiDB-lite"/>
    </source>
</evidence>
<feature type="compositionally biased region" description="Basic and acidic residues" evidence="16">
    <location>
        <begin position="815"/>
        <end position="824"/>
    </location>
</feature>
<keyword evidence="11 17" id="KW-0472">Membrane</keyword>
<dbReference type="GO" id="GO:0008955">
    <property type="term" value="F:peptidoglycan glycosyltransferase activity"/>
    <property type="evidence" value="ECO:0007669"/>
    <property type="project" value="UniProtKB-EC"/>
</dbReference>